<dbReference type="InterPro" id="IPR023393">
    <property type="entry name" value="START-like_dom_sf"/>
</dbReference>
<dbReference type="InterPro" id="IPR001666">
    <property type="entry name" value="PI_transfer"/>
</dbReference>
<keyword evidence="3" id="KW-1185">Reference proteome</keyword>
<reference evidence="2" key="2">
    <citation type="submission" date="2025-09" db="UniProtKB">
        <authorList>
            <consortium name="Ensembl"/>
        </authorList>
    </citation>
    <scope>IDENTIFICATION</scope>
</reference>
<protein>
    <submittedName>
        <fullName evidence="2">Cytoplasmic phosphatidylinositol transfer protein 1-like</fullName>
    </submittedName>
</protein>
<dbReference type="GO" id="GO:0035091">
    <property type="term" value="F:phosphatidylinositol binding"/>
    <property type="evidence" value="ECO:0007669"/>
    <property type="project" value="TreeGrafter"/>
</dbReference>
<feature type="domain" description="Phosphatidylinositol transfer protein N-terminal" evidence="1">
    <location>
        <begin position="89"/>
        <end position="234"/>
    </location>
</feature>
<dbReference type="Ensembl" id="ENSCCET00000011096.1">
    <property type="protein sequence ID" value="ENSCCEP00000006848.1"/>
    <property type="gene ID" value="ENSCCEG00000007295.1"/>
</dbReference>
<dbReference type="PANTHER" id="PTHR10658">
    <property type="entry name" value="PHOSPHATIDYLINOSITOL TRANSFER PROTEIN"/>
    <property type="match status" value="1"/>
</dbReference>
<accession>A0A8C0UCW8</accession>
<sequence>MVGGPWVGVPRAGHPSGWDSLGAQISLGVGVPWRGCPFGQAVLEDGHPWRWVSLRAGCLLGGCPSGSVSLGVASLGTGVPQGAADSRSLQCSFLPKFSIYIETKYEDNCGDSENIFHSDKILGDHEVSFLDIAFDEIPERYYRSLEDPRFFSSAKTGRGPLREGWRQHTKPIMCSYKLVSVKFEVWGLQTRVEQFVHKVIRDILLIGHRQAFAWVDEWCDMSLEEVRAFETQMQVATNQKLGSQHP</sequence>
<dbReference type="GO" id="GO:0005737">
    <property type="term" value="C:cytoplasm"/>
    <property type="evidence" value="ECO:0007669"/>
    <property type="project" value="TreeGrafter"/>
</dbReference>
<evidence type="ECO:0000259" key="1">
    <source>
        <dbReference type="Pfam" id="PF02121"/>
    </source>
</evidence>
<dbReference type="InterPro" id="IPR055261">
    <property type="entry name" value="PI_transfer_N"/>
</dbReference>
<name>A0A8C0UCW8_CYACU</name>
<reference evidence="2" key="1">
    <citation type="submission" date="2025-08" db="UniProtKB">
        <authorList>
            <consortium name="Ensembl"/>
        </authorList>
    </citation>
    <scope>IDENTIFICATION</scope>
</reference>
<proteinExistence type="predicted"/>
<dbReference type="GO" id="GO:0008526">
    <property type="term" value="F:phosphatidylinositol transfer activity"/>
    <property type="evidence" value="ECO:0007669"/>
    <property type="project" value="TreeGrafter"/>
</dbReference>
<dbReference type="SUPFAM" id="SSF55961">
    <property type="entry name" value="Bet v1-like"/>
    <property type="match status" value="1"/>
</dbReference>
<gene>
    <name evidence="2" type="primary">LOC111922442</name>
</gene>
<organism evidence="2 3">
    <name type="scientific">Cyanistes caeruleus</name>
    <name type="common">Eurasian blue tit</name>
    <name type="synonym">Parus caeruleus</name>
    <dbReference type="NCBI Taxonomy" id="156563"/>
    <lineage>
        <taxon>Eukaryota</taxon>
        <taxon>Metazoa</taxon>
        <taxon>Chordata</taxon>
        <taxon>Craniata</taxon>
        <taxon>Vertebrata</taxon>
        <taxon>Euteleostomi</taxon>
        <taxon>Archelosauria</taxon>
        <taxon>Archosauria</taxon>
        <taxon>Dinosauria</taxon>
        <taxon>Saurischia</taxon>
        <taxon>Theropoda</taxon>
        <taxon>Coelurosauria</taxon>
        <taxon>Aves</taxon>
        <taxon>Neognathae</taxon>
        <taxon>Neoaves</taxon>
        <taxon>Telluraves</taxon>
        <taxon>Australaves</taxon>
        <taxon>Passeriformes</taxon>
        <taxon>Paridae</taxon>
        <taxon>Cyanistes</taxon>
    </lineage>
</organism>
<dbReference type="Proteomes" id="UP000694410">
    <property type="component" value="Unplaced"/>
</dbReference>
<dbReference type="FunFam" id="3.30.530.20:FF:000113">
    <property type="entry name" value="Phosphatidylinositol transfer protein cytoplasmic 1"/>
    <property type="match status" value="1"/>
</dbReference>
<dbReference type="AlphaFoldDB" id="A0A8C0UCW8"/>
<dbReference type="Pfam" id="PF02121">
    <property type="entry name" value="IP_trans"/>
    <property type="match status" value="1"/>
</dbReference>
<dbReference type="PRINTS" id="PR00391">
    <property type="entry name" value="PITRANSFER"/>
</dbReference>
<dbReference type="Gene3D" id="3.30.530.20">
    <property type="match status" value="1"/>
</dbReference>
<dbReference type="PANTHER" id="PTHR10658:SF78">
    <property type="entry name" value="PHOSPHATIDYLINOSITOL TRANSFER PROTEIN CYTOPLASMIC 1"/>
    <property type="match status" value="1"/>
</dbReference>
<evidence type="ECO:0000313" key="3">
    <source>
        <dbReference type="Proteomes" id="UP000694410"/>
    </source>
</evidence>
<evidence type="ECO:0000313" key="2">
    <source>
        <dbReference type="Ensembl" id="ENSCCEP00000006848.1"/>
    </source>
</evidence>